<evidence type="ECO:0000256" key="1">
    <source>
        <dbReference type="SAM" id="MobiDB-lite"/>
    </source>
</evidence>
<gene>
    <name evidence="3" type="ORF">SAMN05444159_7281</name>
</gene>
<dbReference type="PANTHER" id="PTHR36302:SF1">
    <property type="entry name" value="COPPER CHAPERONE PCU(A)C"/>
    <property type="match status" value="1"/>
</dbReference>
<feature type="signal peptide" evidence="2">
    <location>
        <begin position="1"/>
        <end position="31"/>
    </location>
</feature>
<feature type="compositionally biased region" description="Gly residues" evidence="1">
    <location>
        <begin position="160"/>
        <end position="169"/>
    </location>
</feature>
<dbReference type="InterPro" id="IPR058248">
    <property type="entry name" value="Lxx211020-like"/>
</dbReference>
<protein>
    <recommendedName>
        <fullName evidence="5">Copper chaperone PCu(A)C</fullName>
    </recommendedName>
</protein>
<reference evidence="3 4" key="1">
    <citation type="submission" date="2016-11" db="EMBL/GenBank/DDBJ databases">
        <authorList>
            <person name="Jaros S."/>
            <person name="Januszkiewicz K."/>
            <person name="Wedrychowicz H."/>
        </authorList>
    </citation>
    <scope>NUCLEOTIDE SEQUENCE [LARGE SCALE GENOMIC DNA]</scope>
    <source>
        <strain evidence="3 4">GAS499</strain>
    </source>
</reference>
<organism evidence="3 4">
    <name type="scientific">Bradyrhizobium lablabi</name>
    <dbReference type="NCBI Taxonomy" id="722472"/>
    <lineage>
        <taxon>Bacteria</taxon>
        <taxon>Pseudomonadati</taxon>
        <taxon>Pseudomonadota</taxon>
        <taxon>Alphaproteobacteria</taxon>
        <taxon>Hyphomicrobiales</taxon>
        <taxon>Nitrobacteraceae</taxon>
        <taxon>Bradyrhizobium</taxon>
    </lineage>
</organism>
<sequence length="183" mass="19050">MQIEKPTFMSVTRTIMGAAVLACFLAAPVRAEEVKAGDLVITQAWSRATPGGAKIGSGYLTIENKGSAPDRLVGGSADIAGKLQVHEMATTNGVMTMRPLDNGLTVEPGKTVKLAPGGYHLMLFDLKSPLKQGDKVPVTLEFEKAGKVKLSLDVQGVGAQGPAGAGDAGGHMDMKKMPDGMKM</sequence>
<feature type="compositionally biased region" description="Basic and acidic residues" evidence="1">
    <location>
        <begin position="170"/>
        <end position="183"/>
    </location>
</feature>
<dbReference type="PANTHER" id="PTHR36302">
    <property type="entry name" value="BLR7088 PROTEIN"/>
    <property type="match status" value="1"/>
</dbReference>
<dbReference type="Gene3D" id="2.60.40.1890">
    <property type="entry name" value="PCu(A)C copper chaperone"/>
    <property type="match status" value="1"/>
</dbReference>
<evidence type="ECO:0008006" key="5">
    <source>
        <dbReference type="Google" id="ProtNLM"/>
    </source>
</evidence>
<proteinExistence type="predicted"/>
<dbReference type="AlphaFoldDB" id="A0A1M7EUM1"/>
<keyword evidence="2" id="KW-0732">Signal</keyword>
<feature type="chain" id="PRO_5012613126" description="Copper chaperone PCu(A)C" evidence="2">
    <location>
        <begin position="32"/>
        <end position="183"/>
    </location>
</feature>
<evidence type="ECO:0000313" key="3">
    <source>
        <dbReference type="EMBL" id="SHL95420.1"/>
    </source>
</evidence>
<dbReference type="InterPro" id="IPR036182">
    <property type="entry name" value="PCuAC_sf"/>
</dbReference>
<evidence type="ECO:0000256" key="2">
    <source>
        <dbReference type="SAM" id="SignalP"/>
    </source>
</evidence>
<dbReference type="Pfam" id="PF04314">
    <property type="entry name" value="PCuAC"/>
    <property type="match status" value="1"/>
</dbReference>
<name>A0A1M7EUM1_9BRAD</name>
<accession>A0A1M7EUM1</accession>
<dbReference type="Proteomes" id="UP000189935">
    <property type="component" value="Chromosome I"/>
</dbReference>
<feature type="region of interest" description="Disordered" evidence="1">
    <location>
        <begin position="160"/>
        <end position="183"/>
    </location>
</feature>
<dbReference type="EMBL" id="LT670844">
    <property type="protein sequence ID" value="SHL95420.1"/>
    <property type="molecule type" value="Genomic_DNA"/>
</dbReference>
<dbReference type="InterPro" id="IPR007410">
    <property type="entry name" value="LpqE-like"/>
</dbReference>
<evidence type="ECO:0000313" key="4">
    <source>
        <dbReference type="Proteomes" id="UP000189935"/>
    </source>
</evidence>
<dbReference type="SUPFAM" id="SSF110087">
    <property type="entry name" value="DR1885-like metal-binding protein"/>
    <property type="match status" value="1"/>
</dbReference>